<keyword evidence="7" id="KW-1185">Reference proteome</keyword>
<dbReference type="EMBL" id="JAUSTU010000024">
    <property type="protein sequence ID" value="MDQ0157332.1"/>
    <property type="molecule type" value="Genomic_DNA"/>
</dbReference>
<dbReference type="InterPro" id="IPR006225">
    <property type="entry name" value="PsdUridine_synth_RluC/D"/>
</dbReference>
<dbReference type="InterPro" id="IPR006145">
    <property type="entry name" value="PsdUridine_synth_RsuA/RluA"/>
</dbReference>
<comment type="similarity">
    <text evidence="2 3">Belongs to the pseudouridine synthase RluA family.</text>
</comment>
<comment type="function">
    <text evidence="3">Responsible for synthesis of pseudouridine from uracil.</text>
</comment>
<dbReference type="Proteomes" id="UP001231362">
    <property type="component" value="Unassembled WGS sequence"/>
</dbReference>
<dbReference type="InterPro" id="IPR020103">
    <property type="entry name" value="PsdUridine_synth_cat_dom_sf"/>
</dbReference>
<dbReference type="PROSITE" id="PS01129">
    <property type="entry name" value="PSI_RLU"/>
    <property type="match status" value="1"/>
</dbReference>
<dbReference type="InterPro" id="IPR006224">
    <property type="entry name" value="PsdUridine_synth_RluA-like_CS"/>
</dbReference>
<dbReference type="Pfam" id="PF00849">
    <property type="entry name" value="PseudoU_synth_2"/>
    <property type="match status" value="1"/>
</dbReference>
<name>A0ABT9V8R2_9BACL</name>
<comment type="caution">
    <text evidence="6">The sequence shown here is derived from an EMBL/GenBank/DDBJ whole genome shotgun (WGS) entry which is preliminary data.</text>
</comment>
<evidence type="ECO:0000259" key="5">
    <source>
        <dbReference type="Pfam" id="PF00849"/>
    </source>
</evidence>
<dbReference type="InterPro" id="IPR050188">
    <property type="entry name" value="RluA_PseudoU_synthase"/>
</dbReference>
<evidence type="ECO:0000256" key="2">
    <source>
        <dbReference type="ARBA" id="ARBA00010876"/>
    </source>
</evidence>
<organism evidence="6 7">
    <name type="scientific">Anoxybacillus andreesenii</name>
    <dbReference type="NCBI Taxonomy" id="1325932"/>
    <lineage>
        <taxon>Bacteria</taxon>
        <taxon>Bacillati</taxon>
        <taxon>Bacillota</taxon>
        <taxon>Bacilli</taxon>
        <taxon>Bacillales</taxon>
        <taxon>Anoxybacillaceae</taxon>
        <taxon>Anoxybacillus</taxon>
    </lineage>
</organism>
<comment type="catalytic activity">
    <reaction evidence="1 3">
        <text>a uridine in RNA = a pseudouridine in RNA</text>
        <dbReference type="Rhea" id="RHEA:48348"/>
        <dbReference type="Rhea" id="RHEA-COMP:12068"/>
        <dbReference type="Rhea" id="RHEA-COMP:12069"/>
        <dbReference type="ChEBI" id="CHEBI:65314"/>
        <dbReference type="ChEBI" id="CHEBI:65315"/>
    </reaction>
</comment>
<proteinExistence type="inferred from homology"/>
<accession>A0ABT9V8R2</accession>
<dbReference type="CDD" id="cd02869">
    <property type="entry name" value="PseudoU_synth_RluA_like"/>
    <property type="match status" value="1"/>
</dbReference>
<evidence type="ECO:0000313" key="6">
    <source>
        <dbReference type="EMBL" id="MDQ0157332.1"/>
    </source>
</evidence>
<dbReference type="PANTHER" id="PTHR21600">
    <property type="entry name" value="MITOCHONDRIAL RNA PSEUDOURIDINE SYNTHASE"/>
    <property type="match status" value="1"/>
</dbReference>
<dbReference type="GO" id="GO:0160140">
    <property type="term" value="F:23S rRNA pseudouridine(1911/1915/1917) synthase activity"/>
    <property type="evidence" value="ECO:0007669"/>
    <property type="project" value="UniProtKB-EC"/>
</dbReference>
<feature type="region of interest" description="Disordered" evidence="4">
    <location>
        <begin position="189"/>
        <end position="208"/>
    </location>
</feature>
<dbReference type="EC" id="5.4.99.-" evidence="3"/>
<protein>
    <recommendedName>
        <fullName evidence="3">Pseudouridine synthase</fullName>
        <ecNumber evidence="3">5.4.99.-</ecNumber>
    </recommendedName>
</protein>
<feature type="compositionally biased region" description="Basic residues" evidence="4">
    <location>
        <begin position="195"/>
        <end position="204"/>
    </location>
</feature>
<dbReference type="Gene3D" id="3.30.2350.10">
    <property type="entry name" value="Pseudouridine synthase"/>
    <property type="match status" value="1"/>
</dbReference>
<evidence type="ECO:0000256" key="1">
    <source>
        <dbReference type="ARBA" id="ARBA00000073"/>
    </source>
</evidence>
<evidence type="ECO:0000256" key="4">
    <source>
        <dbReference type="SAM" id="MobiDB-lite"/>
    </source>
</evidence>
<evidence type="ECO:0000256" key="3">
    <source>
        <dbReference type="RuleBase" id="RU362028"/>
    </source>
</evidence>
<dbReference type="SUPFAM" id="SSF55120">
    <property type="entry name" value="Pseudouridine synthase"/>
    <property type="match status" value="1"/>
</dbReference>
<sequence length="292" mass="33631">MIVTSKKGDWFELIIPSQWEGITLEQLFWEVWKAPRKLTHQFRMEKEVTINHMQAKWNIPLNIGDRLNIRLFQEQDFGVPPTYIEMDILYEDEHLLIANKPPGLKTHPNTPDETETLANAVAFHLQAKGEFRHIKHVHRLDQDTSGVILFSKNKLAGAILDRMLEERQIKRNYEALVQGRMKRKKGTIDAPIGRDRHHPTKRRVSPNGQPAVTHFEVLEFNKNSTKVKCQLDTGRTHQIRVHLSSIGHPIIGDALYGNSPTSKRLALHAARLQFIHPFTLESIEVSSPSTFE</sequence>
<evidence type="ECO:0000313" key="7">
    <source>
        <dbReference type="Proteomes" id="UP001231362"/>
    </source>
</evidence>
<gene>
    <name evidence="6" type="ORF">J2S07_003661</name>
</gene>
<feature type="domain" description="Pseudouridine synthase RsuA/RluA-like" evidence="5">
    <location>
        <begin position="94"/>
        <end position="245"/>
    </location>
</feature>
<dbReference type="PANTHER" id="PTHR21600:SF71">
    <property type="entry name" value="PSEUDOURIDINE SYNTHASE"/>
    <property type="match status" value="1"/>
</dbReference>
<dbReference type="RefSeq" id="WP_307151798.1">
    <property type="nucleotide sequence ID" value="NZ_JAUSTU010000024.1"/>
</dbReference>
<keyword evidence="3 6" id="KW-0413">Isomerase</keyword>
<reference evidence="6 7" key="1">
    <citation type="submission" date="2023-07" db="EMBL/GenBank/DDBJ databases">
        <title>Genomic Encyclopedia of Type Strains, Phase IV (KMG-IV): sequencing the most valuable type-strain genomes for metagenomic binning, comparative biology and taxonomic classification.</title>
        <authorList>
            <person name="Goeker M."/>
        </authorList>
    </citation>
    <scope>NUCLEOTIDE SEQUENCE [LARGE SCALE GENOMIC DNA]</scope>
    <source>
        <strain evidence="6 7">DSM 23948</strain>
    </source>
</reference>
<dbReference type="NCBIfam" id="TIGR00005">
    <property type="entry name" value="rluA_subfam"/>
    <property type="match status" value="1"/>
</dbReference>